<evidence type="ECO:0000256" key="6">
    <source>
        <dbReference type="ARBA" id="ARBA00022801"/>
    </source>
</evidence>
<accession>A0ABT2LI27</accession>
<feature type="domain" description="Peptidase M48" evidence="13">
    <location>
        <begin position="111"/>
        <end position="324"/>
    </location>
</feature>
<evidence type="ECO:0000256" key="8">
    <source>
        <dbReference type="ARBA" id="ARBA00022989"/>
    </source>
</evidence>
<dbReference type="InterPro" id="IPR001915">
    <property type="entry name" value="Peptidase_M48"/>
</dbReference>
<dbReference type="Gene3D" id="3.30.2010.10">
    <property type="entry name" value="Metalloproteases ('zincins'), catalytic domain"/>
    <property type="match status" value="1"/>
</dbReference>
<keyword evidence="6 11" id="KW-0378">Hydrolase</keyword>
<evidence type="ECO:0000259" key="13">
    <source>
        <dbReference type="Pfam" id="PF01435"/>
    </source>
</evidence>
<evidence type="ECO:0000256" key="9">
    <source>
        <dbReference type="ARBA" id="ARBA00023049"/>
    </source>
</evidence>
<evidence type="ECO:0000256" key="2">
    <source>
        <dbReference type="ARBA" id="ARBA00022475"/>
    </source>
</evidence>
<comment type="cofactor">
    <cofactor evidence="11">
        <name>Zn(2+)</name>
        <dbReference type="ChEBI" id="CHEBI:29105"/>
    </cofactor>
    <text evidence="11">Binds 1 zinc ion per subunit.</text>
</comment>
<dbReference type="RefSeq" id="WP_260900598.1">
    <property type="nucleotide sequence ID" value="NZ_JAOCZP010000001.1"/>
</dbReference>
<name>A0ABT2LI27_9HYPH</name>
<dbReference type="InterPro" id="IPR050083">
    <property type="entry name" value="HtpX_protease"/>
</dbReference>
<comment type="similarity">
    <text evidence="11">Belongs to the peptidase M48 family.</text>
</comment>
<evidence type="ECO:0000256" key="4">
    <source>
        <dbReference type="ARBA" id="ARBA00022692"/>
    </source>
</evidence>
<dbReference type="Pfam" id="PF01435">
    <property type="entry name" value="Peptidase_M48"/>
    <property type="match status" value="1"/>
</dbReference>
<keyword evidence="4 12" id="KW-0812">Transmembrane</keyword>
<keyword evidence="8 12" id="KW-1133">Transmembrane helix</keyword>
<evidence type="ECO:0000256" key="11">
    <source>
        <dbReference type="RuleBase" id="RU003983"/>
    </source>
</evidence>
<feature type="transmembrane region" description="Helical" evidence="12">
    <location>
        <begin position="57"/>
        <end position="79"/>
    </location>
</feature>
<organism evidence="14 15">
    <name type="scientific">Chelativorans salis</name>
    <dbReference type="NCBI Taxonomy" id="2978478"/>
    <lineage>
        <taxon>Bacteria</taxon>
        <taxon>Pseudomonadati</taxon>
        <taxon>Pseudomonadota</taxon>
        <taxon>Alphaproteobacteria</taxon>
        <taxon>Hyphomicrobiales</taxon>
        <taxon>Phyllobacteriaceae</taxon>
        <taxon>Chelativorans</taxon>
    </lineage>
</organism>
<dbReference type="EMBL" id="JAOCZP010000001">
    <property type="protein sequence ID" value="MCT7374225.1"/>
    <property type="molecule type" value="Genomic_DNA"/>
</dbReference>
<evidence type="ECO:0000256" key="5">
    <source>
        <dbReference type="ARBA" id="ARBA00022723"/>
    </source>
</evidence>
<feature type="transmembrane region" description="Helical" evidence="12">
    <location>
        <begin position="16"/>
        <end position="45"/>
    </location>
</feature>
<feature type="transmembrane region" description="Helical" evidence="12">
    <location>
        <begin position="183"/>
        <end position="201"/>
    </location>
</feature>
<comment type="caution">
    <text evidence="14">The sequence shown here is derived from an EMBL/GenBank/DDBJ whole genome shotgun (WGS) entry which is preliminary data.</text>
</comment>
<protein>
    <submittedName>
        <fullName evidence="14">M48 family metallopeptidase</fullName>
    </submittedName>
</protein>
<keyword evidence="7 11" id="KW-0862">Zinc</keyword>
<dbReference type="PANTHER" id="PTHR43221">
    <property type="entry name" value="PROTEASE HTPX"/>
    <property type="match status" value="1"/>
</dbReference>
<keyword evidence="2" id="KW-1003">Cell membrane</keyword>
<dbReference type="Proteomes" id="UP001320831">
    <property type="component" value="Unassembled WGS sequence"/>
</dbReference>
<keyword evidence="15" id="KW-1185">Reference proteome</keyword>
<comment type="subcellular location">
    <subcellularLocation>
        <location evidence="1">Cell membrane</location>
        <topology evidence="1">Multi-pass membrane protein</topology>
    </subcellularLocation>
</comment>
<keyword evidence="9 11" id="KW-0482">Metalloprotease</keyword>
<evidence type="ECO:0000256" key="7">
    <source>
        <dbReference type="ARBA" id="ARBA00022833"/>
    </source>
</evidence>
<evidence type="ECO:0000256" key="10">
    <source>
        <dbReference type="ARBA" id="ARBA00023136"/>
    </source>
</evidence>
<proteinExistence type="inferred from homology"/>
<keyword evidence="5" id="KW-0479">Metal-binding</keyword>
<evidence type="ECO:0000256" key="12">
    <source>
        <dbReference type="SAM" id="Phobius"/>
    </source>
</evidence>
<dbReference type="CDD" id="cd07340">
    <property type="entry name" value="M48B_Htpx_like"/>
    <property type="match status" value="1"/>
</dbReference>
<feature type="transmembrane region" description="Helical" evidence="12">
    <location>
        <begin position="221"/>
        <end position="244"/>
    </location>
</feature>
<gene>
    <name evidence="14" type="ORF">N5A92_04155</name>
</gene>
<sequence length="355" mass="38038">MAAFDFRAQQERARHLSVVLVLAFIVMVAIISLLLGALIAAFLGGDPTAREIRLEPAPAIAIALGIMAVIVGVALFKIVSFGGDGARVATSLGAEEVTEDTQNPFKKRYLNVVEEMAIAAGLPRPRAFVVKHEQGINAFAAGGSPEKAAISVTHGALAKLNRQELTGVVAHEMAHIANHDTRLNMRLMGMVFGLVILYTSGHALLRSSIFMRRGRGNRGTVPILAIGLGLIVLGLLGVLGGRILQSAVSRRREYLADATGVQFTRNPTGLANALKKIGATTAGSHVDNSHAEEARHMFFAQATGSFAGLFSTHPPLHDRVRALDPQFNPATDPIYTKGDKRILRETRHELFGPWG</sequence>
<evidence type="ECO:0000256" key="3">
    <source>
        <dbReference type="ARBA" id="ARBA00022670"/>
    </source>
</evidence>
<dbReference type="PANTHER" id="PTHR43221:SF1">
    <property type="entry name" value="PROTEASE HTPX"/>
    <property type="match status" value="1"/>
</dbReference>
<evidence type="ECO:0000256" key="1">
    <source>
        <dbReference type="ARBA" id="ARBA00004651"/>
    </source>
</evidence>
<keyword evidence="10 12" id="KW-0472">Membrane</keyword>
<evidence type="ECO:0000313" key="15">
    <source>
        <dbReference type="Proteomes" id="UP001320831"/>
    </source>
</evidence>
<reference evidence="14 15" key="1">
    <citation type="submission" date="2022-09" db="EMBL/GenBank/DDBJ databases">
        <title>Chelativorans salina sp. nov., a novel slightly halophilic bacterium isolated from a saline lake sediment enrichment.</title>
        <authorList>
            <person name="Gao L."/>
            <person name="Fang B.-Z."/>
            <person name="Li W.-J."/>
        </authorList>
    </citation>
    <scope>NUCLEOTIDE SEQUENCE [LARGE SCALE GENOMIC DNA]</scope>
    <source>
        <strain evidence="14 15">EGI FJ00035</strain>
    </source>
</reference>
<keyword evidence="3 11" id="KW-0645">Protease</keyword>
<evidence type="ECO:0000313" key="14">
    <source>
        <dbReference type="EMBL" id="MCT7374225.1"/>
    </source>
</evidence>